<evidence type="ECO:0000313" key="4">
    <source>
        <dbReference type="EMBL" id="RPF23193.1"/>
    </source>
</evidence>
<feature type="region of interest" description="Disordered" evidence="1">
    <location>
        <begin position="143"/>
        <end position="174"/>
    </location>
</feature>
<evidence type="ECO:0000259" key="3">
    <source>
        <dbReference type="Pfam" id="PF02557"/>
    </source>
</evidence>
<dbReference type="EMBL" id="RKQZ01000001">
    <property type="protein sequence ID" value="RPF23193.1"/>
    <property type="molecule type" value="Genomic_DNA"/>
</dbReference>
<dbReference type="AlphaFoldDB" id="A0A3N4YRF7"/>
<proteinExistence type="predicted"/>
<dbReference type="InterPro" id="IPR052179">
    <property type="entry name" value="DD-CPase-like"/>
</dbReference>
<accession>A0A3N4YRF7</accession>
<evidence type="ECO:0000256" key="1">
    <source>
        <dbReference type="SAM" id="MobiDB-lite"/>
    </source>
</evidence>
<keyword evidence="4" id="KW-0121">Carboxypeptidase</keyword>
<dbReference type="GO" id="GO:0004180">
    <property type="term" value="F:carboxypeptidase activity"/>
    <property type="evidence" value="ECO:0007669"/>
    <property type="project" value="UniProtKB-KW"/>
</dbReference>
<dbReference type="Gene3D" id="3.30.1380.10">
    <property type="match status" value="1"/>
</dbReference>
<dbReference type="PANTHER" id="PTHR34385">
    <property type="entry name" value="D-ALANYL-D-ALANINE CARBOXYPEPTIDASE"/>
    <property type="match status" value="1"/>
</dbReference>
<feature type="compositionally biased region" description="Basic and acidic residues" evidence="1">
    <location>
        <begin position="143"/>
        <end position="153"/>
    </location>
</feature>
<dbReference type="GO" id="GO:0006508">
    <property type="term" value="P:proteolysis"/>
    <property type="evidence" value="ECO:0007669"/>
    <property type="project" value="InterPro"/>
</dbReference>
<dbReference type="InterPro" id="IPR003709">
    <property type="entry name" value="VanY-like_core_dom"/>
</dbReference>
<dbReference type="SUPFAM" id="SSF55166">
    <property type="entry name" value="Hedgehog/DD-peptidase"/>
    <property type="match status" value="1"/>
</dbReference>
<dbReference type="Pfam" id="PF02557">
    <property type="entry name" value="VanY"/>
    <property type="match status" value="1"/>
</dbReference>
<feature type="domain" description="D-alanyl-D-alanine carboxypeptidase-like core" evidence="3">
    <location>
        <begin position="292"/>
        <end position="399"/>
    </location>
</feature>
<comment type="caution">
    <text evidence="4">The sequence shown here is derived from an EMBL/GenBank/DDBJ whole genome shotgun (WGS) entry which is preliminary data.</text>
</comment>
<keyword evidence="4" id="KW-0378">Hydrolase</keyword>
<gene>
    <name evidence="4" type="ORF">EDD34_3875</name>
</gene>
<dbReference type="CDD" id="cd14814">
    <property type="entry name" value="Peptidase_M15"/>
    <property type="match status" value="1"/>
</dbReference>
<keyword evidence="2" id="KW-0732">Signal</keyword>
<sequence length="403" mass="40350">MKHPHSATEHPVAHPVARCTAFAAVVAIGALSMSAPAAASPVATTTEGVAAPTTTTETETADALSVVLADVPTALDAKTEKALADATSALVQAQQFTASSDMGAKRASRIEEAATEVRELVIAATAVSADGTLAASAAAALADRTERASRSNERSALPTGAETGNAGAAADAEVSATHLTEATESLSGLLAAPAGAAVSEVVPGPTKAEIAAQKAKARAKAEAKAEAKAAAAAAKAAKTRAAAEAKASAQAAARAKADRQRVAGLSAQAKQYGNGQIPSNLLCDLSFAPGEELRCDAALAVEDLNAAFRAAFGRNLTINDSYRSYADQVAVAATMGALAAPPGTSNHGLGQALDLGGGISTFGSAEYQWMSANAGKFGWIHPAWAEPGGSKPEAWHWEYGTGA</sequence>
<feature type="signal peptide" evidence="2">
    <location>
        <begin position="1"/>
        <end position="39"/>
    </location>
</feature>
<organism evidence="4 5">
    <name type="scientific">Myceligenerans xiligouense</name>
    <dbReference type="NCBI Taxonomy" id="253184"/>
    <lineage>
        <taxon>Bacteria</taxon>
        <taxon>Bacillati</taxon>
        <taxon>Actinomycetota</taxon>
        <taxon>Actinomycetes</taxon>
        <taxon>Micrococcales</taxon>
        <taxon>Promicromonosporaceae</taxon>
        <taxon>Myceligenerans</taxon>
    </lineage>
</organism>
<feature type="compositionally biased region" description="Low complexity" evidence="1">
    <location>
        <begin position="159"/>
        <end position="174"/>
    </location>
</feature>
<reference evidence="4 5" key="1">
    <citation type="submission" date="2018-11" db="EMBL/GenBank/DDBJ databases">
        <title>Sequencing the genomes of 1000 actinobacteria strains.</title>
        <authorList>
            <person name="Klenk H.-P."/>
        </authorList>
    </citation>
    <scope>NUCLEOTIDE SEQUENCE [LARGE SCALE GENOMIC DNA]</scope>
    <source>
        <strain evidence="4 5">DSM 15700</strain>
    </source>
</reference>
<dbReference type="RefSeq" id="WP_123815999.1">
    <property type="nucleotide sequence ID" value="NZ_RKQZ01000001.1"/>
</dbReference>
<dbReference type="PANTHER" id="PTHR34385:SF1">
    <property type="entry name" value="PEPTIDOGLYCAN L-ALANYL-D-GLUTAMATE ENDOPEPTIDASE CWLK"/>
    <property type="match status" value="1"/>
</dbReference>
<name>A0A3N4YRF7_9MICO</name>
<keyword evidence="5" id="KW-1185">Reference proteome</keyword>
<feature type="chain" id="PRO_5018263696" evidence="2">
    <location>
        <begin position="40"/>
        <end position="403"/>
    </location>
</feature>
<keyword evidence="4" id="KW-0645">Protease</keyword>
<protein>
    <submittedName>
        <fullName evidence="4">D-alanyl-D-alanine carboxypeptidase-like protein</fullName>
    </submittedName>
</protein>
<evidence type="ECO:0000313" key="5">
    <source>
        <dbReference type="Proteomes" id="UP000280501"/>
    </source>
</evidence>
<dbReference type="InterPro" id="IPR009045">
    <property type="entry name" value="Zn_M74/Hedgehog-like"/>
</dbReference>
<dbReference type="Proteomes" id="UP000280501">
    <property type="component" value="Unassembled WGS sequence"/>
</dbReference>
<dbReference type="OrthoDB" id="9792074at2"/>
<evidence type="ECO:0000256" key="2">
    <source>
        <dbReference type="SAM" id="SignalP"/>
    </source>
</evidence>